<organism evidence="2 3">
    <name type="scientific">Sphingomonas kyungheensis</name>
    <dbReference type="NCBI Taxonomy" id="1069987"/>
    <lineage>
        <taxon>Bacteria</taxon>
        <taxon>Pseudomonadati</taxon>
        <taxon>Pseudomonadota</taxon>
        <taxon>Alphaproteobacteria</taxon>
        <taxon>Sphingomonadales</taxon>
        <taxon>Sphingomonadaceae</taxon>
        <taxon>Sphingomonas</taxon>
    </lineage>
</organism>
<evidence type="ECO:0000313" key="3">
    <source>
        <dbReference type="Proteomes" id="UP001367771"/>
    </source>
</evidence>
<protein>
    <submittedName>
        <fullName evidence="2">Uncharacterized protein</fullName>
    </submittedName>
</protein>
<evidence type="ECO:0000256" key="1">
    <source>
        <dbReference type="SAM" id="MobiDB-lite"/>
    </source>
</evidence>
<feature type="region of interest" description="Disordered" evidence="1">
    <location>
        <begin position="1"/>
        <end position="33"/>
    </location>
</feature>
<reference evidence="2 3" key="1">
    <citation type="journal article" date="2013" name="Int. J. Syst. Evol. Microbiol.">
        <title>Sphingomonas kyungheensis sp. nov., a bacterium with ginsenoside-converting activity isolated from soil of a ginseng field.</title>
        <authorList>
            <person name="Son H.M."/>
            <person name="Yang J.E."/>
            <person name="Park Y."/>
            <person name="Han C.K."/>
            <person name="Kim S.G."/>
            <person name="Kook M."/>
            <person name="Yi T.H."/>
        </authorList>
    </citation>
    <scope>NUCLEOTIDE SEQUENCE [LARGE SCALE GENOMIC DNA]</scope>
    <source>
        <strain evidence="2 3">LMG 26582</strain>
    </source>
</reference>
<dbReference type="EMBL" id="JBBBDM010000006">
    <property type="protein sequence ID" value="MEI5687909.1"/>
    <property type="molecule type" value="Genomic_DNA"/>
</dbReference>
<dbReference type="RefSeq" id="WP_336545518.1">
    <property type="nucleotide sequence ID" value="NZ_JBBBDM010000006.1"/>
</dbReference>
<accession>A0ABU8H4N0</accession>
<feature type="compositionally biased region" description="Polar residues" evidence="1">
    <location>
        <begin position="1"/>
        <end position="17"/>
    </location>
</feature>
<keyword evidence="3" id="KW-1185">Reference proteome</keyword>
<name>A0ABU8H4N0_9SPHN</name>
<sequence length="88" mass="9881">RQTPTSRRPHVPSSNYNVKEPTKTPALRQPSLWEGDTSTRFSVTEAANRVARRCGDAPLGGVIGAVKRFLHFFRHKSRGDGFPRVYAM</sequence>
<feature type="non-terminal residue" evidence="2">
    <location>
        <position position="1"/>
    </location>
</feature>
<gene>
    <name evidence="2" type="ORF">V8201_12535</name>
</gene>
<comment type="caution">
    <text evidence="2">The sequence shown here is derived from an EMBL/GenBank/DDBJ whole genome shotgun (WGS) entry which is preliminary data.</text>
</comment>
<dbReference type="Proteomes" id="UP001367771">
    <property type="component" value="Unassembled WGS sequence"/>
</dbReference>
<proteinExistence type="predicted"/>
<evidence type="ECO:0000313" key="2">
    <source>
        <dbReference type="EMBL" id="MEI5687909.1"/>
    </source>
</evidence>